<dbReference type="PROSITE" id="PS52001">
    <property type="entry name" value="AD"/>
    <property type="match status" value="1"/>
</dbReference>
<protein>
    <submittedName>
        <fullName evidence="5">Gemin6_C domain-containing protein</fullName>
    </submittedName>
</protein>
<dbReference type="PANTHER" id="PTHR14710:SF2">
    <property type="entry name" value="GEM-ASSOCIATED PROTEIN 6"/>
    <property type="match status" value="1"/>
</dbReference>
<gene>
    <name evidence="2" type="ORF">DME_LOCUS6561</name>
</gene>
<dbReference type="GO" id="GO:0032797">
    <property type="term" value="C:SMN complex"/>
    <property type="evidence" value="ECO:0007669"/>
    <property type="project" value="TreeGrafter"/>
</dbReference>
<dbReference type="Proteomes" id="UP000274756">
    <property type="component" value="Unassembled WGS sequence"/>
</dbReference>
<keyword evidence="4" id="KW-1185">Reference proteome</keyword>
<dbReference type="GO" id="GO:0000245">
    <property type="term" value="P:spliceosomal complex assembly"/>
    <property type="evidence" value="ECO:0007669"/>
    <property type="project" value="InterPro"/>
</dbReference>
<proteinExistence type="predicted"/>
<dbReference type="GO" id="GO:0005634">
    <property type="term" value="C:nucleus"/>
    <property type="evidence" value="ECO:0007669"/>
    <property type="project" value="InterPro"/>
</dbReference>
<sequence>MPISSLFDLLGEPVMVTLIDGSETLGNIFTIDPLNFTLILFHFENQGFKNFVDRRYKRKSSKKQVISWLGDNHVPVSELDDGSISILGSVTVNPPFYPEDCMCDNVIVLSRVRKLIEDLPQL</sequence>
<dbReference type="Proteomes" id="UP000038040">
    <property type="component" value="Unplaced"/>
</dbReference>
<name>A0A0N4U5R1_DRAME</name>
<feature type="domain" description="AD" evidence="1">
    <location>
        <begin position="32"/>
        <end position="122"/>
    </location>
</feature>
<evidence type="ECO:0000313" key="2">
    <source>
        <dbReference type="EMBL" id="VDN56588.1"/>
    </source>
</evidence>
<dbReference type="OrthoDB" id="77463at2759"/>
<evidence type="ECO:0000313" key="3">
    <source>
        <dbReference type="Proteomes" id="UP000038040"/>
    </source>
</evidence>
<dbReference type="AlphaFoldDB" id="A0A0N4U5R1"/>
<dbReference type="Gene3D" id="2.30.30.100">
    <property type="match status" value="1"/>
</dbReference>
<reference evidence="5" key="1">
    <citation type="submission" date="2017-02" db="UniProtKB">
        <authorList>
            <consortium name="WormBaseParasite"/>
        </authorList>
    </citation>
    <scope>IDENTIFICATION</scope>
</reference>
<dbReference type="InterPro" id="IPR046856">
    <property type="entry name" value="Gemin6_C"/>
</dbReference>
<evidence type="ECO:0000313" key="5">
    <source>
        <dbReference type="WBParaSite" id="DME_0000220101-mRNA-1"/>
    </source>
</evidence>
<evidence type="ECO:0000313" key="4">
    <source>
        <dbReference type="Proteomes" id="UP000274756"/>
    </source>
</evidence>
<reference evidence="2 4" key="2">
    <citation type="submission" date="2018-11" db="EMBL/GenBank/DDBJ databases">
        <authorList>
            <consortium name="Pathogen Informatics"/>
        </authorList>
    </citation>
    <scope>NUCLEOTIDE SEQUENCE [LARGE SCALE GENOMIC DNA]</scope>
</reference>
<dbReference type="PANTHER" id="PTHR14710">
    <property type="entry name" value="GEM-ASSOCIATED PROTEIN 6"/>
    <property type="match status" value="1"/>
</dbReference>
<dbReference type="WBParaSite" id="DME_0000220101-mRNA-1">
    <property type="protein sequence ID" value="DME_0000220101-mRNA-1"/>
    <property type="gene ID" value="DME_0000220101"/>
</dbReference>
<dbReference type="STRING" id="318479.A0A0N4U5R1"/>
<dbReference type="InterPro" id="IPR047574">
    <property type="entry name" value="AD"/>
</dbReference>
<accession>A0A0N4U5R1</accession>
<dbReference type="GO" id="GO:0000387">
    <property type="term" value="P:spliceosomal snRNP assembly"/>
    <property type="evidence" value="ECO:0007669"/>
    <property type="project" value="TreeGrafter"/>
</dbReference>
<dbReference type="EMBL" id="UYYG01001156">
    <property type="protein sequence ID" value="VDN56588.1"/>
    <property type="molecule type" value="Genomic_DNA"/>
</dbReference>
<evidence type="ECO:0000259" key="1">
    <source>
        <dbReference type="PROSITE" id="PS52001"/>
    </source>
</evidence>
<dbReference type="InterPro" id="IPR009422">
    <property type="entry name" value="Gemin6"/>
</dbReference>
<dbReference type="Pfam" id="PF20417">
    <property type="entry name" value="Gemin6_C"/>
    <property type="match status" value="1"/>
</dbReference>
<organism evidence="3 5">
    <name type="scientific">Dracunculus medinensis</name>
    <name type="common">Guinea worm</name>
    <dbReference type="NCBI Taxonomy" id="318479"/>
    <lineage>
        <taxon>Eukaryota</taxon>
        <taxon>Metazoa</taxon>
        <taxon>Ecdysozoa</taxon>
        <taxon>Nematoda</taxon>
        <taxon>Chromadorea</taxon>
        <taxon>Rhabditida</taxon>
        <taxon>Spirurina</taxon>
        <taxon>Dracunculoidea</taxon>
        <taxon>Dracunculidae</taxon>
        <taxon>Dracunculus</taxon>
    </lineage>
</organism>